<dbReference type="InterPro" id="IPR004596">
    <property type="entry name" value="Cell_div_suppressor_SulA"/>
</dbReference>
<dbReference type="InterPro" id="IPR027417">
    <property type="entry name" value="P-loop_NTPase"/>
</dbReference>
<proteinExistence type="predicted"/>
<dbReference type="Pfam" id="PF03846">
    <property type="entry name" value="SulA"/>
    <property type="match status" value="1"/>
</dbReference>
<gene>
    <name evidence="1" type="ORF">LRP50_16495</name>
</gene>
<keyword evidence="2" id="KW-1185">Reference proteome</keyword>
<evidence type="ECO:0008006" key="3">
    <source>
        <dbReference type="Google" id="ProtNLM"/>
    </source>
</evidence>
<dbReference type="Gene3D" id="3.40.50.300">
    <property type="entry name" value="P-loop containing nucleotide triphosphate hydrolases"/>
    <property type="match status" value="1"/>
</dbReference>
<sequence>MKHSYATPHSVPHQSLSRPVVREHYARLAAGAKSYRHTGSNTFSQEGNSNGGLVSVNVYQNNMSELAYLLRVLKSFSESQKWITLIAPPSRFCLSLFQQAGIQTSQIRIARPTSTHDAIALMKKAMASDTSSAVIAFGEYEDFNDTVLQQQCITSGEENTQAQGFVINGFSERLH</sequence>
<organism evidence="1 2">
    <name type="scientific">Enterovibrio gelatinilyticus</name>
    <dbReference type="NCBI Taxonomy" id="2899819"/>
    <lineage>
        <taxon>Bacteria</taxon>
        <taxon>Pseudomonadati</taxon>
        <taxon>Pseudomonadota</taxon>
        <taxon>Gammaproteobacteria</taxon>
        <taxon>Vibrionales</taxon>
        <taxon>Vibrionaceae</taxon>
        <taxon>Enterovibrio</taxon>
    </lineage>
</organism>
<dbReference type="SUPFAM" id="SSF52540">
    <property type="entry name" value="P-loop containing nucleoside triphosphate hydrolases"/>
    <property type="match status" value="1"/>
</dbReference>
<evidence type="ECO:0000313" key="1">
    <source>
        <dbReference type="EMBL" id="MDD1794736.1"/>
    </source>
</evidence>
<reference evidence="1" key="1">
    <citation type="submission" date="2021-12" db="EMBL/GenBank/DDBJ databases">
        <title>Enterovibrio ZSDZ35 sp. nov. and Enterovibrio ZSDZ42 sp. nov., isolated from coastal seawater in Qingdao.</title>
        <authorList>
            <person name="Zhang P."/>
        </authorList>
    </citation>
    <scope>NUCLEOTIDE SEQUENCE</scope>
    <source>
        <strain evidence="1">ZSDZ42</strain>
    </source>
</reference>
<dbReference type="RefSeq" id="WP_274165560.1">
    <property type="nucleotide sequence ID" value="NZ_JAJUBC010000020.1"/>
</dbReference>
<accession>A0ABT5R389</accession>
<protein>
    <recommendedName>
        <fullName evidence="3">Cell division inhibitor SulA</fullName>
    </recommendedName>
</protein>
<comment type="caution">
    <text evidence="1">The sequence shown here is derived from an EMBL/GenBank/DDBJ whole genome shotgun (WGS) entry which is preliminary data.</text>
</comment>
<evidence type="ECO:0000313" key="2">
    <source>
        <dbReference type="Proteomes" id="UP001149400"/>
    </source>
</evidence>
<dbReference type="Proteomes" id="UP001149400">
    <property type="component" value="Unassembled WGS sequence"/>
</dbReference>
<dbReference type="EMBL" id="JAJUBC010000020">
    <property type="protein sequence ID" value="MDD1794736.1"/>
    <property type="molecule type" value="Genomic_DNA"/>
</dbReference>
<name>A0ABT5R389_9GAMM</name>